<gene>
    <name evidence="12" type="ORF">H696_03983</name>
</gene>
<reference evidence="12" key="1">
    <citation type="submission" date="2013-04" db="EMBL/GenBank/DDBJ databases">
        <title>The Genome Sequence of Fonticula alba ATCC 38817.</title>
        <authorList>
            <consortium name="The Broad Institute Genomics Platform"/>
            <person name="Russ C."/>
            <person name="Cuomo C."/>
            <person name="Burger G."/>
            <person name="Gray M.W."/>
            <person name="Holland P.W.H."/>
            <person name="King N."/>
            <person name="Lang F.B.F."/>
            <person name="Roger A.J."/>
            <person name="Ruiz-Trillo I."/>
            <person name="Brown M."/>
            <person name="Walker B."/>
            <person name="Young S."/>
            <person name="Zeng Q."/>
            <person name="Gargeya S."/>
            <person name="Fitzgerald M."/>
            <person name="Haas B."/>
            <person name="Abouelleil A."/>
            <person name="Allen A.W."/>
            <person name="Alvarado L."/>
            <person name="Arachchi H.M."/>
            <person name="Berlin A.M."/>
            <person name="Chapman S.B."/>
            <person name="Gainer-Dewar J."/>
            <person name="Goldberg J."/>
            <person name="Griggs A."/>
            <person name="Gujja S."/>
            <person name="Hansen M."/>
            <person name="Howarth C."/>
            <person name="Imamovic A."/>
            <person name="Ireland A."/>
            <person name="Larimer J."/>
            <person name="McCowan C."/>
            <person name="Murphy C."/>
            <person name="Pearson M."/>
            <person name="Poon T.W."/>
            <person name="Priest M."/>
            <person name="Roberts A."/>
            <person name="Saif S."/>
            <person name="Shea T."/>
            <person name="Sisk P."/>
            <person name="Sykes S."/>
            <person name="Wortman J."/>
            <person name="Nusbaum C."/>
            <person name="Birren B."/>
        </authorList>
    </citation>
    <scope>NUCLEOTIDE SEQUENCE [LARGE SCALE GENOMIC DNA]</scope>
    <source>
        <strain evidence="12">ATCC 38817</strain>
    </source>
</reference>
<dbReference type="InterPro" id="IPR004012">
    <property type="entry name" value="Run_dom"/>
</dbReference>
<dbReference type="eggNOG" id="KOG1729">
    <property type="taxonomic scope" value="Eukaryota"/>
</dbReference>
<evidence type="ECO:0000256" key="8">
    <source>
        <dbReference type="PROSITE-ProRule" id="PRU00091"/>
    </source>
</evidence>
<keyword evidence="13" id="KW-1185">Reference proteome</keyword>
<organism evidence="12">
    <name type="scientific">Fonticula alba</name>
    <name type="common">Slime mold</name>
    <dbReference type="NCBI Taxonomy" id="691883"/>
    <lineage>
        <taxon>Eukaryota</taxon>
        <taxon>Rotosphaerida</taxon>
        <taxon>Fonticulaceae</taxon>
        <taxon>Fonticula</taxon>
    </lineage>
</organism>
<feature type="domain" description="FYVE-type" evidence="10">
    <location>
        <begin position="820"/>
        <end position="885"/>
    </location>
</feature>
<evidence type="ECO:0008006" key="14">
    <source>
        <dbReference type="Google" id="ProtNLM"/>
    </source>
</evidence>
<feature type="region of interest" description="Disordered" evidence="9">
    <location>
        <begin position="608"/>
        <end position="705"/>
    </location>
</feature>
<dbReference type="InterPro" id="IPR011011">
    <property type="entry name" value="Znf_FYVE_PHD"/>
</dbReference>
<feature type="domain" description="RUN" evidence="11">
    <location>
        <begin position="1"/>
        <end position="90"/>
    </location>
</feature>
<feature type="compositionally biased region" description="Low complexity" evidence="9">
    <location>
        <begin position="624"/>
        <end position="639"/>
    </location>
</feature>
<evidence type="ECO:0000256" key="9">
    <source>
        <dbReference type="SAM" id="MobiDB-lite"/>
    </source>
</evidence>
<dbReference type="InterPro" id="IPR017455">
    <property type="entry name" value="Znf_FYVE-rel"/>
</dbReference>
<dbReference type="EMBL" id="KB932206">
    <property type="protein sequence ID" value="KCV69561.1"/>
    <property type="molecule type" value="Genomic_DNA"/>
</dbReference>
<dbReference type="RefSeq" id="XP_009496126.1">
    <property type="nucleotide sequence ID" value="XM_009497851.1"/>
</dbReference>
<keyword evidence="6" id="KW-0862">Zinc</keyword>
<dbReference type="InterPro" id="IPR037213">
    <property type="entry name" value="Run_dom_sf"/>
</dbReference>
<dbReference type="Pfam" id="PF02759">
    <property type="entry name" value="RUN"/>
    <property type="match status" value="1"/>
</dbReference>
<feature type="region of interest" description="Disordered" evidence="9">
    <location>
        <begin position="1356"/>
        <end position="1387"/>
    </location>
</feature>
<feature type="region of interest" description="Disordered" evidence="9">
    <location>
        <begin position="997"/>
        <end position="1032"/>
    </location>
</feature>
<evidence type="ECO:0000256" key="1">
    <source>
        <dbReference type="ARBA" id="ARBA00004603"/>
    </source>
</evidence>
<dbReference type="InterPro" id="IPR052113">
    <property type="entry name" value="FYVE-type_Zinc_Finger"/>
</dbReference>
<feature type="compositionally biased region" description="Gly residues" evidence="9">
    <location>
        <begin position="1014"/>
        <end position="1026"/>
    </location>
</feature>
<comment type="subcellular location">
    <subcellularLocation>
        <location evidence="1">Late endosome</location>
    </subcellularLocation>
</comment>
<evidence type="ECO:0000256" key="7">
    <source>
        <dbReference type="ARBA" id="ARBA00023006"/>
    </source>
</evidence>
<dbReference type="SUPFAM" id="SSF140741">
    <property type="entry name" value="RUN domain-like"/>
    <property type="match status" value="1"/>
</dbReference>
<dbReference type="InterPro" id="IPR013083">
    <property type="entry name" value="Znf_RING/FYVE/PHD"/>
</dbReference>
<keyword evidence="3" id="KW-0479">Metal-binding</keyword>
<dbReference type="SUPFAM" id="SSF57903">
    <property type="entry name" value="FYVE/PHD zinc finger"/>
    <property type="match status" value="1"/>
</dbReference>
<feature type="compositionally biased region" description="Polar residues" evidence="9">
    <location>
        <begin position="559"/>
        <end position="573"/>
    </location>
</feature>
<dbReference type="Gene3D" id="1.20.58.900">
    <property type="match status" value="1"/>
</dbReference>
<evidence type="ECO:0000313" key="12">
    <source>
        <dbReference type="EMBL" id="KCV69561.1"/>
    </source>
</evidence>
<evidence type="ECO:0000256" key="3">
    <source>
        <dbReference type="ARBA" id="ARBA00022723"/>
    </source>
</evidence>
<keyword evidence="7" id="KW-0072">Autophagy</keyword>
<dbReference type="GO" id="GO:0008270">
    <property type="term" value="F:zinc ion binding"/>
    <property type="evidence" value="ECO:0007669"/>
    <property type="project" value="UniProtKB-KW"/>
</dbReference>
<dbReference type="Pfam" id="PF13901">
    <property type="entry name" value="RH_dom"/>
    <property type="match status" value="1"/>
</dbReference>
<feature type="compositionally biased region" description="Low complexity" evidence="9">
    <location>
        <begin position="504"/>
        <end position="514"/>
    </location>
</feature>
<dbReference type="CDD" id="cd15760">
    <property type="entry name" value="FYVE_scVPS27p_like"/>
    <property type="match status" value="1"/>
</dbReference>
<feature type="compositionally biased region" description="Low complexity" evidence="9">
    <location>
        <begin position="427"/>
        <end position="445"/>
    </location>
</feature>
<proteinExistence type="predicted"/>
<sequence>MPVASATLDQVWSLPDIKTGRGRGRALIKFFLMEGQLDAYILTLLRDQNYCSDFYYPGAIFLSPECSQQLVRTLDKALSALHFSLFVKNTDTSLEDEFRGIFKVCIRASTIQKADAVHLESACSWCLLQRTVHILSSTNFKGVDHVYMCKSCDRSTTFCSTQCGAMARLQPKPFESSPGILTLATNQLVPNNQCAVCRNDVLSWGLLSETGMPPDPAAGQPLLTEAIHPDSESQPTIADENLYLQLLCRGLEAAFLMNFKGSLESFFRAFTYDRFLKGLEKLPPPKKPVSQPQQIAARAPAAVPNHLSSLGRSGSVRSIDTGAGMSRTPVMRHPHELVDSDLVVPMLSFSVTPGHETSFMLSSESLALEGSHSQATSLAGDTGTPLSSSLPLSVVASSSLVDDGGLAIAVDRAPKKGTKKRRKKRTPTTSDSLPPLPGSLPADSSVPLARASVSTVSPSQRTSILTGGTIISQVDEILLKYAGASEPEAAGSAPVTMPIAMPGAPQAGAPATGASSFTGPTSVGDSRSGTTGSATTPTRRGILSATVVPAPGEPMARSADSTFGVSPLSSVESSGAGVAPVPESSPDSPALLVSLDGTTVADCEAASLAAGSRPPSSVMVATIGSPLSPSSSDAGSPSAVLVSAMGPCPTAGIDAVDDDEGNADGNSAEEDDDEGDAAEEEEDDDEDEDDEDYALGSSSDSDSSIDMISSSPVLVFVPATVVSAPRPAPSAQLAQLSTGSQLSSALARADPANGAVFSAQQTHPHRSIFSSVSPLAGSLAANLADQVISRSLSFTGDRAARKLTDKDVSRAHWIPDNAPEAATCRVAYCHKRFSLKHRRHHCRVCGLTVCTDHSTKRLPLDRQARYDLVHGVNCRVCDVCFSDAKSLSRQRQTSELGDELPSSALAIPVSNQLVSWQKADFGRLSLSVFGPEYVMNRLLSFARMPNCAVCGSTVSVSSIVSLVQQLLGATGLTEFQKRLRLKGGPTRDSSTGLAVSLETNGLEPPSGTSRASFTGGGLSSSGSGPGGQPPAATISKKQFTMVASFCHATGMVFCEQCMLPADVTPCLPGPALLHWDFQGQPVSKHIVHLLEALHGFLVADDLPDLPSLVELSTPAGGELLRLAPAGFGQNFQKYNVAECFIANDECPETGMIYTSRCSLLDVVRPVRLAVLIRTRLQRLLARIHDCPERATNPLLDRLIDSPLSPRLDQPATLFTLAELVYLNRGQLLDLLRAITLKAHLHVVDCHHCSVVVGETCPRCSQPLPDIYFPQADGDGCFRLANTRDHDPDQPASQEDAEMASFLDTASQDFTDVLLQFDRPPFHTSPGPSPSPLMADGSSASPTDYRPAAWRSVTSLLSKKKRHDSMAGSPPTRTSLSESSRPSDSLAISDDASDRWHYIDAEEWADLPEVLQSLMEKTHRSAVTCPGLCRRMMHSECYDGRLGSFIAPASPSGARRAGGSSRGGSSVLPTLTTLQVSSMVYSAMQYASRINPGHDARTSRLEIIDYLSSSSLARKAGSPKHRGIASFLNAPVPGCQSCSMIASMLEMMPDQ</sequence>
<dbReference type="PROSITE" id="PS50826">
    <property type="entry name" value="RUN"/>
    <property type="match status" value="1"/>
</dbReference>
<evidence type="ECO:0000259" key="10">
    <source>
        <dbReference type="PROSITE" id="PS50178"/>
    </source>
</evidence>
<protein>
    <recommendedName>
        <fullName evidence="14">FYVE-type domain-containing protein</fullName>
    </recommendedName>
</protein>
<dbReference type="PROSITE" id="PS50178">
    <property type="entry name" value="ZF_FYVE"/>
    <property type="match status" value="1"/>
</dbReference>
<evidence type="ECO:0000259" key="11">
    <source>
        <dbReference type="PROSITE" id="PS50826"/>
    </source>
</evidence>
<feature type="region of interest" description="Disordered" evidence="9">
    <location>
        <begin position="504"/>
        <end position="590"/>
    </location>
</feature>
<feature type="compositionally biased region" description="Acidic residues" evidence="9">
    <location>
        <begin position="655"/>
        <end position="693"/>
    </location>
</feature>
<dbReference type="Pfam" id="PF01363">
    <property type="entry name" value="FYVE"/>
    <property type="match status" value="1"/>
</dbReference>
<dbReference type="SMART" id="SM01175">
    <property type="entry name" value="DUF4206"/>
    <property type="match status" value="1"/>
</dbReference>
<accession>A0A058Z629</accession>
<evidence type="ECO:0000256" key="2">
    <source>
        <dbReference type="ARBA" id="ARBA00022553"/>
    </source>
</evidence>
<dbReference type="Proteomes" id="UP000030693">
    <property type="component" value="Unassembled WGS sequence"/>
</dbReference>
<dbReference type="GO" id="GO:0006914">
    <property type="term" value="P:autophagy"/>
    <property type="evidence" value="ECO:0007669"/>
    <property type="project" value="UniProtKB-KW"/>
</dbReference>
<dbReference type="OrthoDB" id="10018316at2759"/>
<dbReference type="SMART" id="SM00064">
    <property type="entry name" value="FYVE"/>
    <property type="match status" value="1"/>
</dbReference>
<dbReference type="PANTHER" id="PTHR39490:SF8">
    <property type="entry name" value="ZINC FINGER FYVE DOMAIN-CONTAINING PROTEIN 21"/>
    <property type="match status" value="1"/>
</dbReference>
<dbReference type="SMART" id="SM00593">
    <property type="entry name" value="RUN"/>
    <property type="match status" value="1"/>
</dbReference>
<dbReference type="Gene3D" id="3.30.40.10">
    <property type="entry name" value="Zinc/RING finger domain, C3HC4 (zinc finger)"/>
    <property type="match status" value="1"/>
</dbReference>
<keyword evidence="4" id="KW-0967">Endosome</keyword>
<dbReference type="GO" id="GO:0005770">
    <property type="term" value="C:late endosome"/>
    <property type="evidence" value="ECO:0007669"/>
    <property type="project" value="UniProtKB-SubCell"/>
</dbReference>
<name>A0A058Z629_FONAL</name>
<dbReference type="PANTHER" id="PTHR39490">
    <property type="entry name" value="ARRESTIN DOMAIN-CONTAINING PROTEIN D"/>
    <property type="match status" value="1"/>
</dbReference>
<evidence type="ECO:0000256" key="4">
    <source>
        <dbReference type="ARBA" id="ARBA00022753"/>
    </source>
</evidence>
<dbReference type="GeneID" id="20528708"/>
<feature type="compositionally biased region" description="Polar residues" evidence="9">
    <location>
        <begin position="515"/>
        <end position="538"/>
    </location>
</feature>
<keyword evidence="2" id="KW-0597">Phosphoprotein</keyword>
<feature type="region of interest" description="Disordered" evidence="9">
    <location>
        <begin position="411"/>
        <end position="446"/>
    </location>
</feature>
<dbReference type="STRING" id="691883.A0A058Z629"/>
<feature type="compositionally biased region" description="Low complexity" evidence="9">
    <location>
        <begin position="1368"/>
        <end position="1387"/>
    </location>
</feature>
<evidence type="ECO:0000256" key="5">
    <source>
        <dbReference type="ARBA" id="ARBA00022771"/>
    </source>
</evidence>
<keyword evidence="5 8" id="KW-0863">Zinc-finger</keyword>
<evidence type="ECO:0000313" key="13">
    <source>
        <dbReference type="Proteomes" id="UP000030693"/>
    </source>
</evidence>
<feature type="compositionally biased region" description="Basic residues" evidence="9">
    <location>
        <begin position="415"/>
        <end position="426"/>
    </location>
</feature>
<dbReference type="InterPro" id="IPR000306">
    <property type="entry name" value="Znf_FYVE"/>
</dbReference>
<feature type="region of interest" description="Disordered" evidence="9">
    <location>
        <begin position="1317"/>
        <end position="1344"/>
    </location>
</feature>
<dbReference type="InterPro" id="IPR025258">
    <property type="entry name" value="RH_dom"/>
</dbReference>
<dbReference type="CDD" id="cd17671">
    <property type="entry name" value="RUN"/>
    <property type="match status" value="1"/>
</dbReference>
<evidence type="ECO:0000256" key="6">
    <source>
        <dbReference type="ARBA" id="ARBA00022833"/>
    </source>
</evidence>